<dbReference type="Pfam" id="PF11271">
    <property type="entry name" value="PorA"/>
    <property type="match status" value="1"/>
</dbReference>
<feature type="non-terminal residue" evidence="2">
    <location>
        <position position="308"/>
    </location>
</feature>
<organism evidence="2 3">
    <name type="scientific">Candidatus Frankia alpina</name>
    <dbReference type="NCBI Taxonomy" id="2699483"/>
    <lineage>
        <taxon>Bacteria</taxon>
        <taxon>Bacillati</taxon>
        <taxon>Actinomycetota</taxon>
        <taxon>Actinomycetes</taxon>
        <taxon>Frankiales</taxon>
        <taxon>Frankiaceae</taxon>
        <taxon>Frankia</taxon>
    </lineage>
</organism>
<dbReference type="OrthoDB" id="153031at2"/>
<dbReference type="RefSeq" id="WP_136449599.1">
    <property type="nucleotide sequence ID" value="NZ_SSXH01000919.1"/>
</dbReference>
<feature type="transmembrane region" description="Helical" evidence="1">
    <location>
        <begin position="23"/>
        <end position="44"/>
    </location>
</feature>
<keyword evidence="1" id="KW-1133">Transmembrane helix</keyword>
<name>A0A4S5BQW0_9ACTN</name>
<keyword evidence="3" id="KW-1185">Reference proteome</keyword>
<protein>
    <submittedName>
        <fullName evidence="2">DUF3068 domain-containing protein</fullName>
    </submittedName>
</protein>
<evidence type="ECO:0000313" key="2">
    <source>
        <dbReference type="EMBL" id="THJ35164.1"/>
    </source>
</evidence>
<accession>A0A4S5BQW0</accession>
<sequence>MIGTLILHETRPEEALMPIRRSAVVLGTLGILSVVLGLLLKFVLVPVLTKLPGSTDLGITYSGTGTLLNSQALQSGDTKHVIASNVPITVGRRLKVTSTHGDTAIVSDNLTIHAGTQALPSNHTYALDRTSLKGTTASKGTTVEPSKGALSSTFPIGPKAGNAYHFYDSTTRNIVPLRYAGHDKIRGRSLNVYTVAATGPVKDPGLLKMLPPALPKKLFAGLASLLPADVRAKATPATLAALPDPVPFTYTGITHITADVDRQTGVPINEHINEQVVANITAGGQTLSLIPVLALDFQITPASEPFPV</sequence>
<dbReference type="AlphaFoldDB" id="A0A4S5BQW0"/>
<dbReference type="InterPro" id="IPR021424">
    <property type="entry name" value="PorA"/>
</dbReference>
<dbReference type="Proteomes" id="UP000305282">
    <property type="component" value="Unassembled WGS sequence"/>
</dbReference>
<evidence type="ECO:0000313" key="3">
    <source>
        <dbReference type="Proteomes" id="UP000305282"/>
    </source>
</evidence>
<keyword evidence="1" id="KW-0812">Transmembrane</keyword>
<comment type="caution">
    <text evidence="2">The sequence shown here is derived from an EMBL/GenBank/DDBJ whole genome shotgun (WGS) entry which is preliminary data.</text>
</comment>
<reference evidence="2 3" key="1">
    <citation type="submission" date="2019-04" db="EMBL/GenBank/DDBJ databases">
        <title>Draft genome sequences for three unisolated Alnus-infective Frankia Sp+ strains, AgTrS, AiOr and AvVan, the first sequenced Frankia strains able to sporulate in-planta.</title>
        <authorList>
            <person name="Bethencourt L."/>
            <person name="Vautrin F."/>
            <person name="Taib N."/>
            <person name="Dubost A."/>
            <person name="Castro-Garcia L."/>
            <person name="Imbaud O."/>
            <person name="Abrouk D."/>
            <person name="Fournier P."/>
            <person name="Briolay J."/>
            <person name="Nguyen A."/>
            <person name="Normand P."/>
            <person name="Fernandez M.P."/>
            <person name="Brochier-Armanet C."/>
            <person name="Herrera-Belaroussi A."/>
        </authorList>
    </citation>
    <scope>NUCLEOTIDE SEQUENCE [LARGE SCALE GENOMIC DNA]</scope>
    <source>
        <strain evidence="2 3">AvVan</strain>
    </source>
</reference>
<gene>
    <name evidence="2" type="ORF">E7Y31_22025</name>
</gene>
<keyword evidence="1" id="KW-0472">Membrane</keyword>
<proteinExistence type="predicted"/>
<dbReference type="EMBL" id="SSXH01000919">
    <property type="protein sequence ID" value="THJ35164.1"/>
    <property type="molecule type" value="Genomic_DNA"/>
</dbReference>
<evidence type="ECO:0000256" key="1">
    <source>
        <dbReference type="SAM" id="Phobius"/>
    </source>
</evidence>